<dbReference type="GO" id="GO:0005634">
    <property type="term" value="C:nucleus"/>
    <property type="evidence" value="ECO:0007669"/>
    <property type="project" value="TreeGrafter"/>
</dbReference>
<evidence type="ECO:0000259" key="2">
    <source>
        <dbReference type="PROSITE" id="PS50888"/>
    </source>
</evidence>
<dbReference type="GO" id="GO:0046983">
    <property type="term" value="F:protein dimerization activity"/>
    <property type="evidence" value="ECO:0007669"/>
    <property type="project" value="InterPro"/>
</dbReference>
<sequence>MLLSLADPESPSFDHNNHSLDSFDRYASDMEAMSVSTDDQSASDAQENNNVMAQQDRCMSKLMAPLDSGAPPKKKRIRKTRAKAKSPELIQKLKTSRRQRANDRERNRMHGLNEALEVLRTTLPNSSDAKMTKIETLRYACNYISALAASVKLLEQSKDKHDFSELPNPDDYAFMFNFQYSNDSQQELSPSPLSRTGISPGDVTFNSGPLDNSPPYAAQSQIGNGYGCMDSPKDNFLEHSGYHLLSNHHQLDQHQENLKTFSQCSFYLDNQNMNHGDSKLHINSSDSLYENSFTFPSKMSLTYATPPTSPGLMKNNVHSYSGHPRSMLPPTTSTPPHSSYIVHQTEPRFGQGPVPTYSQSQLQMSFL</sequence>
<accession>A0A2C9JG11</accession>
<dbReference type="VEuPathDB" id="VectorBase:BGLAX_032353"/>
<dbReference type="Proteomes" id="UP000076420">
    <property type="component" value="Unassembled WGS sequence"/>
</dbReference>
<protein>
    <recommendedName>
        <fullName evidence="2">BHLH domain-containing protein</fullName>
    </recommendedName>
</protein>
<feature type="compositionally biased region" description="Polar residues" evidence="1">
    <location>
        <begin position="184"/>
        <end position="197"/>
    </location>
</feature>
<dbReference type="KEGG" id="bgt:106063242"/>
<name>A0A2C9JG11_BIOGL</name>
<dbReference type="GO" id="GO:0061564">
    <property type="term" value="P:axon development"/>
    <property type="evidence" value="ECO:0007669"/>
    <property type="project" value="TreeGrafter"/>
</dbReference>
<feature type="region of interest" description="Disordered" evidence="1">
    <location>
        <begin position="63"/>
        <end position="86"/>
    </location>
</feature>
<dbReference type="GO" id="GO:0045944">
    <property type="term" value="P:positive regulation of transcription by RNA polymerase II"/>
    <property type="evidence" value="ECO:0007669"/>
    <property type="project" value="TreeGrafter"/>
</dbReference>
<evidence type="ECO:0000313" key="4">
    <source>
        <dbReference type="Proteomes" id="UP000076420"/>
    </source>
</evidence>
<dbReference type="PROSITE" id="PS50888">
    <property type="entry name" value="BHLH"/>
    <property type="match status" value="1"/>
</dbReference>
<dbReference type="VEuPathDB" id="VectorBase:BGLB002017"/>
<feature type="region of interest" description="Disordered" evidence="1">
    <location>
        <begin position="319"/>
        <end position="367"/>
    </location>
</feature>
<dbReference type="GO" id="GO:0070888">
    <property type="term" value="F:E-box binding"/>
    <property type="evidence" value="ECO:0007669"/>
    <property type="project" value="TreeGrafter"/>
</dbReference>
<dbReference type="PANTHER" id="PTHR19290:SF163">
    <property type="entry name" value="BASIC HELIX-LOOP-HELIX NEURAL TRANSCRIPTION FACTOR TAP"/>
    <property type="match status" value="1"/>
</dbReference>
<dbReference type="Gene3D" id="4.10.280.10">
    <property type="entry name" value="Helix-loop-helix DNA-binding domain"/>
    <property type="match status" value="1"/>
</dbReference>
<feature type="compositionally biased region" description="Basic residues" evidence="1">
    <location>
        <begin position="72"/>
        <end position="84"/>
    </location>
</feature>
<feature type="domain" description="BHLH" evidence="2">
    <location>
        <begin position="96"/>
        <end position="147"/>
    </location>
</feature>
<dbReference type="Pfam" id="PF00010">
    <property type="entry name" value="HLH"/>
    <property type="match status" value="1"/>
</dbReference>
<dbReference type="InterPro" id="IPR036638">
    <property type="entry name" value="HLH_DNA-bd_sf"/>
</dbReference>
<dbReference type="OrthoDB" id="5969565at2759"/>
<dbReference type="GO" id="GO:0007423">
    <property type="term" value="P:sensory organ development"/>
    <property type="evidence" value="ECO:0007669"/>
    <property type="project" value="TreeGrafter"/>
</dbReference>
<feature type="compositionally biased region" description="Low complexity" evidence="1">
    <location>
        <begin position="329"/>
        <end position="339"/>
    </location>
</feature>
<dbReference type="SUPFAM" id="SSF47459">
    <property type="entry name" value="HLH, helix-loop-helix DNA-binding domain"/>
    <property type="match status" value="1"/>
</dbReference>
<evidence type="ECO:0000256" key="1">
    <source>
        <dbReference type="SAM" id="MobiDB-lite"/>
    </source>
</evidence>
<dbReference type="InterPro" id="IPR050359">
    <property type="entry name" value="bHLH_transcription_factors"/>
</dbReference>
<dbReference type="GO" id="GO:0000981">
    <property type="term" value="F:DNA-binding transcription factor activity, RNA polymerase II-specific"/>
    <property type="evidence" value="ECO:0007669"/>
    <property type="project" value="TreeGrafter"/>
</dbReference>
<feature type="region of interest" description="Disordered" evidence="1">
    <location>
        <begin position="184"/>
        <end position="214"/>
    </location>
</feature>
<dbReference type="STRING" id="6526.A0A2C9JG11"/>
<gene>
    <name evidence="3" type="primary">106063242</name>
</gene>
<organism evidence="3 4">
    <name type="scientific">Biomphalaria glabrata</name>
    <name type="common">Bloodfluke planorb</name>
    <name type="synonym">Freshwater snail</name>
    <dbReference type="NCBI Taxonomy" id="6526"/>
    <lineage>
        <taxon>Eukaryota</taxon>
        <taxon>Metazoa</taxon>
        <taxon>Spiralia</taxon>
        <taxon>Lophotrochozoa</taxon>
        <taxon>Mollusca</taxon>
        <taxon>Gastropoda</taxon>
        <taxon>Heterobranchia</taxon>
        <taxon>Euthyneura</taxon>
        <taxon>Panpulmonata</taxon>
        <taxon>Hygrophila</taxon>
        <taxon>Lymnaeoidea</taxon>
        <taxon>Planorbidae</taxon>
        <taxon>Biomphalaria</taxon>
    </lineage>
</organism>
<dbReference type="PANTHER" id="PTHR19290">
    <property type="entry name" value="BASIC HELIX-LOOP-HELIX PROTEIN NEUROGENIN-RELATED"/>
    <property type="match status" value="1"/>
</dbReference>
<feature type="compositionally biased region" description="Polar residues" evidence="1">
    <location>
        <begin position="356"/>
        <end position="367"/>
    </location>
</feature>
<proteinExistence type="predicted"/>
<dbReference type="AlphaFoldDB" id="A0A2C9JG11"/>
<dbReference type="SMART" id="SM00353">
    <property type="entry name" value="HLH"/>
    <property type="match status" value="1"/>
</dbReference>
<reference evidence="3" key="1">
    <citation type="submission" date="2020-05" db="UniProtKB">
        <authorList>
            <consortium name="EnsemblMetazoa"/>
        </authorList>
    </citation>
    <scope>IDENTIFICATION</scope>
    <source>
        <strain evidence="3">BB02</strain>
    </source>
</reference>
<evidence type="ECO:0000313" key="3">
    <source>
        <dbReference type="EnsemblMetazoa" id="BGLB002017-PB"/>
    </source>
</evidence>
<dbReference type="EnsemblMetazoa" id="BGLB002017-RB">
    <property type="protein sequence ID" value="BGLB002017-PB"/>
    <property type="gene ID" value="BGLB002017"/>
</dbReference>
<dbReference type="InterPro" id="IPR011598">
    <property type="entry name" value="bHLH_dom"/>
</dbReference>